<evidence type="ECO:0000313" key="4">
    <source>
        <dbReference type="Proteomes" id="UP000006833"/>
    </source>
</evidence>
<organism evidence="3 4">
    <name type="scientific">Dinoroseobacter shibae (strain DSM 16493 / NCIMB 14021 / DFL 12)</name>
    <dbReference type="NCBI Taxonomy" id="398580"/>
    <lineage>
        <taxon>Bacteria</taxon>
        <taxon>Pseudomonadati</taxon>
        <taxon>Pseudomonadota</taxon>
        <taxon>Alphaproteobacteria</taxon>
        <taxon>Rhodobacterales</taxon>
        <taxon>Roseobacteraceae</taxon>
        <taxon>Dinoroseobacter</taxon>
    </lineage>
</organism>
<keyword evidence="4" id="KW-1185">Reference proteome</keyword>
<dbReference type="InterPro" id="IPR022472">
    <property type="entry name" value="VPLPA-CTERM"/>
</dbReference>
<feature type="chain" id="PRO_5002723559" description="PEP-CTERM protein-sorting domain-containing protein" evidence="2">
    <location>
        <begin position="21"/>
        <end position="223"/>
    </location>
</feature>
<evidence type="ECO:0008006" key="5">
    <source>
        <dbReference type="Google" id="ProtNLM"/>
    </source>
</evidence>
<dbReference type="NCBIfam" id="TIGR03370">
    <property type="entry name" value="VPLPA-CTERM"/>
    <property type="match status" value="1"/>
</dbReference>
<dbReference type="EMBL" id="CP000830">
    <property type="protein sequence ID" value="ABV92618.1"/>
    <property type="molecule type" value="Genomic_DNA"/>
</dbReference>
<dbReference type="HOGENOM" id="CLU_1238597_0_0_5"/>
<feature type="transmembrane region" description="Helical" evidence="1">
    <location>
        <begin position="195"/>
        <end position="214"/>
    </location>
</feature>
<dbReference type="RefSeq" id="WP_012177551.1">
    <property type="nucleotide sequence ID" value="NC_009952.1"/>
</dbReference>
<keyword evidence="1" id="KW-1133">Transmembrane helix</keyword>
<proteinExistence type="predicted"/>
<keyword evidence="2" id="KW-0732">Signal</keyword>
<dbReference type="Proteomes" id="UP000006833">
    <property type="component" value="Chromosome"/>
</dbReference>
<dbReference type="AlphaFoldDB" id="A8LRG8"/>
<evidence type="ECO:0000256" key="1">
    <source>
        <dbReference type="SAM" id="Phobius"/>
    </source>
</evidence>
<feature type="signal peptide" evidence="2">
    <location>
        <begin position="1"/>
        <end position="20"/>
    </location>
</feature>
<keyword evidence="1" id="KW-0812">Transmembrane</keyword>
<dbReference type="OrthoDB" id="61573at2"/>
<dbReference type="STRING" id="398580.Dshi_0873"/>
<keyword evidence="1" id="KW-0472">Membrane</keyword>
<accession>A8LRG8</accession>
<name>A8LRG8_DINSH</name>
<sequence>MHKQFAAIFCLFASAQIVQAAPVEFQTYTFEAIGTYEYRYTGNYDYLSELYYTDIPVGSLDVFTSEVGKIIYTIKGADLDGNGRIDARRYLEPELDYYSVTFQHADGSRSPVAFGRDSVSYYSVGGFFDMATREMNFNHQFLNVSGDLTVQTGYARGDKASETLEYLDGNYTTRVIASTSIRQVSGPSIPAPSAVPLPASGLMLISGFGLFALLRRRKNQPVA</sequence>
<protein>
    <recommendedName>
        <fullName evidence="5">PEP-CTERM protein-sorting domain-containing protein</fullName>
    </recommendedName>
</protein>
<reference evidence="4" key="1">
    <citation type="journal article" date="2010" name="ISME J.">
        <title>The complete genome sequence of the algal symbiont Dinoroseobacter shibae: a hitchhiker's guide to life in the sea.</title>
        <authorList>
            <person name="Wagner-Dobler I."/>
            <person name="Ballhausen B."/>
            <person name="Berger M."/>
            <person name="Brinkhoff T."/>
            <person name="Buchholz I."/>
            <person name="Bunk B."/>
            <person name="Cypionka H."/>
            <person name="Daniel R."/>
            <person name="Drepper T."/>
            <person name="Gerdts G."/>
            <person name="Hahnke S."/>
            <person name="Han C."/>
            <person name="Jahn D."/>
            <person name="Kalhoefer D."/>
            <person name="Kiss H."/>
            <person name="Klenk H.P."/>
            <person name="Kyrpides N."/>
            <person name="Liebl W."/>
            <person name="Liesegang H."/>
            <person name="Meincke L."/>
            <person name="Pati A."/>
            <person name="Petersen J."/>
            <person name="Piekarski T."/>
            <person name="Pommerenke C."/>
            <person name="Pradella S."/>
            <person name="Pukall R."/>
            <person name="Rabus R."/>
            <person name="Stackebrandt E."/>
            <person name="Thole S."/>
            <person name="Thompson L."/>
            <person name="Tielen P."/>
            <person name="Tomasch J."/>
            <person name="von Jan M."/>
            <person name="Wanphrut N."/>
            <person name="Wichels A."/>
            <person name="Zech H."/>
            <person name="Simon M."/>
        </authorList>
    </citation>
    <scope>NUCLEOTIDE SEQUENCE [LARGE SCALE GENOMIC DNA]</scope>
    <source>
        <strain evidence="4">DSM 16493 / NCIMB 14021 / DFL 12</strain>
    </source>
</reference>
<dbReference type="KEGG" id="dsh:Dshi_0873"/>
<gene>
    <name evidence="3" type="ordered locus">Dshi_0873</name>
</gene>
<evidence type="ECO:0000256" key="2">
    <source>
        <dbReference type="SAM" id="SignalP"/>
    </source>
</evidence>
<evidence type="ECO:0000313" key="3">
    <source>
        <dbReference type="EMBL" id="ABV92618.1"/>
    </source>
</evidence>